<dbReference type="InterPro" id="IPR034746">
    <property type="entry name" value="POTRA"/>
</dbReference>
<dbReference type="PANTHER" id="PTHR12815:SF47">
    <property type="entry name" value="TRANSLOCATION AND ASSEMBLY MODULE SUBUNIT TAMA"/>
    <property type="match status" value="1"/>
</dbReference>
<keyword evidence="8" id="KW-1185">Reference proteome</keyword>
<feature type="domain" description="POTRA" evidence="6">
    <location>
        <begin position="91"/>
        <end position="177"/>
    </location>
</feature>
<dbReference type="InterPro" id="IPR039910">
    <property type="entry name" value="D15-like"/>
</dbReference>
<sequence length="722" mass="82735">MKKVLVVVLSLFFVLSFSFVLEKVSFNGLSSLSEKDLKFAYEDYLGMDVNDYAINNIVRNLKSTGYFSSVEWEKVEKDNVVELVISVVENRKIEKVSLEINGVGLIEKETLESSITLKEDKPFSFIKFKESIENITKIYKDNGYLVSNVFSKNKDQAFVYVSGTVGSTEVTFKVTEYALYDIEFSGNTKGIEEVLSDIKKEAKIKEYKDYLEKNWLLRLFDSEKDYYPKLSDIQKVYQQLSKYVYFSPYTNLQFLEVDTEKPSKKLNFVIVQNTITREPVYIQKVDIAGNTLNDFSELETLSGTFTNIELLNIVQKVKSWYDSKEYFIEINPKLENGIFKVEVLEYKFGKLNIDGLIRTKEYTFDDLIKVKPGDYANRNSLRDTYVEIYKTQFFEDIDFDITPSSTDTLDVTLIVKEKEKRFNFVGGGAWGPPGDDRPWYEGFAAQMQLKTTNPFGLGQTIGLNVSLGLTNKVIGLEYSIRKPFGKPVIFGSTLNYSYKNDSLEDVASNNFDFNISLSTLKINNNSFSFGVGVNYKKTISATPTEYFGANVLVGYNYENLDDLIIPTKGINLNLMGQKYFKLTGDAPVALKVQEEFSLHIPFNNIVVASRLYASQLFQEEGSTIYNYLNGLNGLRGATLEGNKTLLLNNDLRYVLKENTNMPFYVALFSDFAYVGEDYIFDKWNYSFGIELGINVPMFGLLRFGEAYYNDNWNFFFLMGKTF</sequence>
<dbReference type="EMBL" id="JACHEX010000001">
    <property type="protein sequence ID" value="MBB6062274.1"/>
    <property type="molecule type" value="Genomic_DNA"/>
</dbReference>
<dbReference type="AlphaFoldDB" id="A0A841GM96"/>
<evidence type="ECO:0000256" key="2">
    <source>
        <dbReference type="ARBA" id="ARBA00022692"/>
    </source>
</evidence>
<dbReference type="GO" id="GO:0019867">
    <property type="term" value="C:outer membrane"/>
    <property type="evidence" value="ECO:0007669"/>
    <property type="project" value="InterPro"/>
</dbReference>
<evidence type="ECO:0000259" key="6">
    <source>
        <dbReference type="PROSITE" id="PS51779"/>
    </source>
</evidence>
<organism evidence="7 8">
    <name type="scientific">Thermosipho japonicus</name>
    <dbReference type="NCBI Taxonomy" id="90323"/>
    <lineage>
        <taxon>Bacteria</taxon>
        <taxon>Thermotogati</taxon>
        <taxon>Thermotogota</taxon>
        <taxon>Thermotogae</taxon>
        <taxon>Thermotogales</taxon>
        <taxon>Fervidobacteriaceae</taxon>
        <taxon>Thermosipho</taxon>
    </lineage>
</organism>
<evidence type="ECO:0000256" key="1">
    <source>
        <dbReference type="ARBA" id="ARBA00004370"/>
    </source>
</evidence>
<name>A0A841GM96_9BACT</name>
<feature type="domain" description="POTRA" evidence="6">
    <location>
        <begin position="19"/>
        <end position="90"/>
    </location>
</feature>
<dbReference type="Gene3D" id="3.10.20.310">
    <property type="entry name" value="membrane protein fhac"/>
    <property type="match status" value="3"/>
</dbReference>
<proteinExistence type="predicted"/>
<dbReference type="PANTHER" id="PTHR12815">
    <property type="entry name" value="SORTING AND ASSEMBLY MACHINERY SAMM50 PROTEIN FAMILY MEMBER"/>
    <property type="match status" value="1"/>
</dbReference>
<dbReference type="PROSITE" id="PS51779">
    <property type="entry name" value="POTRA"/>
    <property type="match status" value="2"/>
</dbReference>
<dbReference type="Proteomes" id="UP000555828">
    <property type="component" value="Unassembled WGS sequence"/>
</dbReference>
<dbReference type="Gene3D" id="2.40.160.50">
    <property type="entry name" value="membrane protein fhac: a member of the omp85/tpsb transporter family"/>
    <property type="match status" value="1"/>
</dbReference>
<protein>
    <submittedName>
        <fullName evidence="7">Outer membrane protein insertion porin family</fullName>
    </submittedName>
</protein>
<gene>
    <name evidence="7" type="ORF">HNP65_000696</name>
</gene>
<dbReference type="InterPro" id="IPR010827">
    <property type="entry name" value="BamA/TamA_POTRA"/>
</dbReference>
<keyword evidence="2" id="KW-0812">Transmembrane</keyword>
<comment type="subcellular location">
    <subcellularLocation>
        <location evidence="1">Membrane</location>
    </subcellularLocation>
</comment>
<evidence type="ECO:0000313" key="7">
    <source>
        <dbReference type="EMBL" id="MBB6062274.1"/>
    </source>
</evidence>
<dbReference type="RefSeq" id="WP_184618943.1">
    <property type="nucleotide sequence ID" value="NZ_JACHEX010000001.1"/>
</dbReference>
<dbReference type="Pfam" id="PF01103">
    <property type="entry name" value="Omp85"/>
    <property type="match status" value="1"/>
</dbReference>
<accession>A0A841GM96</accession>
<evidence type="ECO:0000256" key="3">
    <source>
        <dbReference type="ARBA" id="ARBA00022729"/>
    </source>
</evidence>
<keyword evidence="5" id="KW-0998">Cell outer membrane</keyword>
<comment type="caution">
    <text evidence="7">The sequence shown here is derived from an EMBL/GenBank/DDBJ whole genome shotgun (WGS) entry which is preliminary data.</text>
</comment>
<evidence type="ECO:0000256" key="5">
    <source>
        <dbReference type="ARBA" id="ARBA00023237"/>
    </source>
</evidence>
<reference evidence="7 8" key="1">
    <citation type="submission" date="2020-08" db="EMBL/GenBank/DDBJ databases">
        <title>Genomic Encyclopedia of Type Strains, Phase IV (KMG-IV): sequencing the most valuable type-strain genomes for metagenomic binning, comparative biology and taxonomic classification.</title>
        <authorList>
            <person name="Goeker M."/>
        </authorList>
    </citation>
    <scope>NUCLEOTIDE SEQUENCE [LARGE SCALE GENOMIC DNA]</scope>
    <source>
        <strain evidence="7 8">DSM 13481</strain>
    </source>
</reference>
<dbReference type="Pfam" id="PF07244">
    <property type="entry name" value="POTRA"/>
    <property type="match status" value="2"/>
</dbReference>
<evidence type="ECO:0000313" key="8">
    <source>
        <dbReference type="Proteomes" id="UP000555828"/>
    </source>
</evidence>
<keyword evidence="3" id="KW-0732">Signal</keyword>
<evidence type="ECO:0000256" key="4">
    <source>
        <dbReference type="ARBA" id="ARBA00023136"/>
    </source>
</evidence>
<keyword evidence="4" id="KW-0472">Membrane</keyword>
<dbReference type="InterPro" id="IPR000184">
    <property type="entry name" value="Bac_surfAg_D15"/>
</dbReference>